<reference evidence="11 12" key="1">
    <citation type="submission" date="2023-07" db="EMBL/GenBank/DDBJ databases">
        <title>Genomic Encyclopedia of Type Strains, Phase IV (KMG-IV): sequencing the most valuable type-strain genomes for metagenomic binning, comparative biology and taxonomic classification.</title>
        <authorList>
            <person name="Goeker M."/>
        </authorList>
    </citation>
    <scope>NUCLEOTIDE SEQUENCE [LARGE SCALE GENOMIC DNA]</scope>
    <source>
        <strain evidence="11 12">DSM 19013</strain>
    </source>
</reference>
<dbReference type="InterPro" id="IPR027417">
    <property type="entry name" value="P-loop_NTPase"/>
</dbReference>
<dbReference type="PROSITE" id="PS50929">
    <property type="entry name" value="ABC_TM1F"/>
    <property type="match status" value="1"/>
</dbReference>
<feature type="transmembrane region" description="Helical" evidence="8">
    <location>
        <begin position="260"/>
        <end position="281"/>
    </location>
</feature>
<dbReference type="InterPro" id="IPR003439">
    <property type="entry name" value="ABC_transporter-like_ATP-bd"/>
</dbReference>
<dbReference type="InterPro" id="IPR003593">
    <property type="entry name" value="AAA+_ATPase"/>
</dbReference>
<dbReference type="Gene3D" id="1.20.1560.10">
    <property type="entry name" value="ABC transporter type 1, transmembrane domain"/>
    <property type="match status" value="1"/>
</dbReference>
<evidence type="ECO:0000256" key="8">
    <source>
        <dbReference type="SAM" id="Phobius"/>
    </source>
</evidence>
<keyword evidence="7 8" id="KW-0472">Membrane</keyword>
<dbReference type="PANTHER" id="PTHR24221:SF248">
    <property type="entry name" value="ABC TRANSPORTER TRANSMEMBRANE REGION"/>
    <property type="match status" value="1"/>
</dbReference>
<dbReference type="NCBIfam" id="TIGR01842">
    <property type="entry name" value="type_I_sec_PrtD"/>
    <property type="match status" value="1"/>
</dbReference>
<evidence type="ECO:0000259" key="10">
    <source>
        <dbReference type="PROSITE" id="PS50929"/>
    </source>
</evidence>
<comment type="similarity">
    <text evidence="2">Belongs to the ABC transporter superfamily.</text>
</comment>
<dbReference type="Pfam" id="PF00005">
    <property type="entry name" value="ABC_tran"/>
    <property type="match status" value="1"/>
</dbReference>
<comment type="caution">
    <text evidence="11">The sequence shown here is derived from an EMBL/GenBank/DDBJ whole genome shotgun (WGS) entry which is preliminary data.</text>
</comment>
<evidence type="ECO:0000256" key="3">
    <source>
        <dbReference type="ARBA" id="ARBA00022692"/>
    </source>
</evidence>
<feature type="transmembrane region" description="Helical" evidence="8">
    <location>
        <begin position="133"/>
        <end position="158"/>
    </location>
</feature>
<accession>A0ABU0I3Q1</accession>
<dbReference type="SUPFAM" id="SSF90123">
    <property type="entry name" value="ABC transporter transmembrane region"/>
    <property type="match status" value="1"/>
</dbReference>
<proteinExistence type="inferred from homology"/>
<evidence type="ECO:0000256" key="7">
    <source>
        <dbReference type="ARBA" id="ARBA00023136"/>
    </source>
</evidence>
<dbReference type="Gene3D" id="3.40.50.300">
    <property type="entry name" value="P-loop containing nucleotide triphosphate hydrolases"/>
    <property type="match status" value="1"/>
</dbReference>
<evidence type="ECO:0000256" key="6">
    <source>
        <dbReference type="ARBA" id="ARBA00022989"/>
    </source>
</evidence>
<keyword evidence="4" id="KW-0547">Nucleotide-binding</keyword>
<dbReference type="PROSITE" id="PS00211">
    <property type="entry name" value="ABC_TRANSPORTER_1"/>
    <property type="match status" value="1"/>
</dbReference>
<comment type="subcellular location">
    <subcellularLocation>
        <location evidence="1">Cell membrane</location>
        <topology evidence="1">Multi-pass membrane protein</topology>
    </subcellularLocation>
</comment>
<dbReference type="InterPro" id="IPR017871">
    <property type="entry name" value="ABC_transporter-like_CS"/>
</dbReference>
<dbReference type="SMART" id="SM00382">
    <property type="entry name" value="AAA"/>
    <property type="match status" value="1"/>
</dbReference>
<feature type="domain" description="ABC transporter" evidence="9">
    <location>
        <begin position="336"/>
        <end position="572"/>
    </location>
</feature>
<name>A0ABU0I3Q1_9HYPH</name>
<sequence>MASQRTKKPTELADLSKRIGSFGTMILALFLLSGVINLLALTGSLYMLQIYDRAIPGGSVPTLVALSVLAIGLYLFQGVFDTLRSQILVRMGARFDARLAPLAHEVVIEMTRYGYSTPEAMERGRDVDTVRGFLSGSAPVALFDLPWMPIFLGFVYLLHPYLGLLTLGGALVLCALTGLTELFTRRSAAKLHAAAVRRNLLADAHARNADILKAMGFADRAVVRFKEANAEHLRIQMRTSDIVGTFGSLSKVVRMMLQSALLGLGAYLTIAGELSAGSIIACSVASARALAPVDLAIGNWKIVVAARRSLRRLRHTLATIEDNDRRLALPRPRHALKVQGMTVVAPGSGAVLLSEVSFDLKAGSALGLIGPSGGGKSSLVKGLVGVWPLLRGSVRLDGADLDQWRADILGREIGYLPQEVSLLDGTIAENISRFDTQAEDAAIVAAAQAAGVHDMITQLPQGYQTELGPNGLSLSAGQRQRIGLARAMFGDPFLVVLDEPNSNLDSDGEVALGHAIGAMRERGAIVIVIAHRPRVLESVDYVGVVRGGKLVALGPRSEIMKNTAPIPFPGAAKAHTTLAGA</sequence>
<feature type="transmembrane region" description="Helical" evidence="8">
    <location>
        <begin position="21"/>
        <end position="48"/>
    </location>
</feature>
<evidence type="ECO:0000259" key="9">
    <source>
        <dbReference type="PROSITE" id="PS50893"/>
    </source>
</evidence>
<dbReference type="InterPro" id="IPR036640">
    <property type="entry name" value="ABC1_TM_sf"/>
</dbReference>
<dbReference type="PANTHER" id="PTHR24221">
    <property type="entry name" value="ATP-BINDING CASSETTE SUB-FAMILY B"/>
    <property type="match status" value="1"/>
</dbReference>
<keyword evidence="5 11" id="KW-0067">ATP-binding</keyword>
<gene>
    <name evidence="11" type="ORF">QO012_003219</name>
</gene>
<evidence type="ECO:0000256" key="4">
    <source>
        <dbReference type="ARBA" id="ARBA00022741"/>
    </source>
</evidence>
<dbReference type="SUPFAM" id="SSF52540">
    <property type="entry name" value="P-loop containing nucleoside triphosphate hydrolases"/>
    <property type="match status" value="1"/>
</dbReference>
<feature type="transmembrane region" description="Helical" evidence="8">
    <location>
        <begin position="164"/>
        <end position="183"/>
    </location>
</feature>
<keyword evidence="12" id="KW-1185">Reference proteome</keyword>
<dbReference type="GO" id="GO:0005524">
    <property type="term" value="F:ATP binding"/>
    <property type="evidence" value="ECO:0007669"/>
    <property type="project" value="UniProtKB-KW"/>
</dbReference>
<keyword evidence="3 8" id="KW-0812">Transmembrane</keyword>
<protein>
    <submittedName>
        <fullName evidence="11">ATP-binding cassette subfamily C protein</fullName>
    </submittedName>
</protein>
<dbReference type="Pfam" id="PF00664">
    <property type="entry name" value="ABC_membrane"/>
    <property type="match status" value="1"/>
</dbReference>
<dbReference type="EMBL" id="JAUSVP010000010">
    <property type="protein sequence ID" value="MDQ0448707.1"/>
    <property type="molecule type" value="Genomic_DNA"/>
</dbReference>
<evidence type="ECO:0000256" key="5">
    <source>
        <dbReference type="ARBA" id="ARBA00022840"/>
    </source>
</evidence>
<dbReference type="PROSITE" id="PS50893">
    <property type="entry name" value="ABC_TRANSPORTER_2"/>
    <property type="match status" value="1"/>
</dbReference>
<feature type="transmembrane region" description="Helical" evidence="8">
    <location>
        <begin position="54"/>
        <end position="76"/>
    </location>
</feature>
<evidence type="ECO:0000256" key="1">
    <source>
        <dbReference type="ARBA" id="ARBA00004651"/>
    </source>
</evidence>
<dbReference type="InterPro" id="IPR011527">
    <property type="entry name" value="ABC1_TM_dom"/>
</dbReference>
<evidence type="ECO:0000256" key="2">
    <source>
        <dbReference type="ARBA" id="ARBA00005417"/>
    </source>
</evidence>
<feature type="domain" description="ABC transmembrane type-1" evidence="10">
    <location>
        <begin position="27"/>
        <end position="305"/>
    </location>
</feature>
<organism evidence="11 12">
    <name type="scientific">Methylobacterium aerolatum</name>
    <dbReference type="NCBI Taxonomy" id="418708"/>
    <lineage>
        <taxon>Bacteria</taxon>
        <taxon>Pseudomonadati</taxon>
        <taxon>Pseudomonadota</taxon>
        <taxon>Alphaproteobacteria</taxon>
        <taxon>Hyphomicrobiales</taxon>
        <taxon>Methylobacteriaceae</taxon>
        <taxon>Methylobacterium</taxon>
    </lineage>
</organism>
<evidence type="ECO:0000313" key="12">
    <source>
        <dbReference type="Proteomes" id="UP001231124"/>
    </source>
</evidence>
<dbReference type="InterPro" id="IPR010128">
    <property type="entry name" value="ATPase_T1SS_PrtD-like"/>
</dbReference>
<dbReference type="Proteomes" id="UP001231124">
    <property type="component" value="Unassembled WGS sequence"/>
</dbReference>
<dbReference type="InterPro" id="IPR039421">
    <property type="entry name" value="Type_1_exporter"/>
</dbReference>
<keyword evidence="6 8" id="KW-1133">Transmembrane helix</keyword>
<evidence type="ECO:0000313" key="11">
    <source>
        <dbReference type="EMBL" id="MDQ0448707.1"/>
    </source>
</evidence>
<dbReference type="RefSeq" id="WP_370876731.1">
    <property type="nucleotide sequence ID" value="NZ_BPQE01000012.1"/>
</dbReference>